<name>A0ABV9WJF4_9ACTN</name>
<organism evidence="2 3">
    <name type="scientific">Dactylosporangium cerinum</name>
    <dbReference type="NCBI Taxonomy" id="1434730"/>
    <lineage>
        <taxon>Bacteria</taxon>
        <taxon>Bacillati</taxon>
        <taxon>Actinomycetota</taxon>
        <taxon>Actinomycetes</taxon>
        <taxon>Micromonosporales</taxon>
        <taxon>Micromonosporaceae</taxon>
        <taxon>Dactylosporangium</taxon>
    </lineage>
</organism>
<keyword evidence="1" id="KW-0812">Transmembrane</keyword>
<keyword evidence="3" id="KW-1185">Reference proteome</keyword>
<comment type="caution">
    <text evidence="2">The sequence shown here is derived from an EMBL/GenBank/DDBJ whole genome shotgun (WGS) entry which is preliminary data.</text>
</comment>
<accession>A0ABV9WJF4</accession>
<evidence type="ECO:0000313" key="3">
    <source>
        <dbReference type="Proteomes" id="UP001595912"/>
    </source>
</evidence>
<dbReference type="EMBL" id="JBHSIU010000130">
    <property type="protein sequence ID" value="MFC5008249.1"/>
    <property type="molecule type" value="Genomic_DNA"/>
</dbReference>
<feature type="transmembrane region" description="Helical" evidence="1">
    <location>
        <begin position="72"/>
        <end position="95"/>
    </location>
</feature>
<gene>
    <name evidence="2" type="ORF">ACFPIJ_61860</name>
</gene>
<proteinExistence type="predicted"/>
<keyword evidence="1" id="KW-0472">Membrane</keyword>
<protein>
    <submittedName>
        <fullName evidence="2">Uncharacterized protein</fullName>
    </submittedName>
</protein>
<dbReference type="RefSeq" id="WP_380128904.1">
    <property type="nucleotide sequence ID" value="NZ_JBHSIU010000130.1"/>
</dbReference>
<sequence>MATQQRLVDTQRWRLHRQVASACGPATQFSRIEWQLAEWISSGGYASPATRDIVEPYLAGYLQQAAAVGRRWGTFAGVGGGVVLGLVLFLIVLAAR</sequence>
<keyword evidence="1" id="KW-1133">Transmembrane helix</keyword>
<evidence type="ECO:0000256" key="1">
    <source>
        <dbReference type="SAM" id="Phobius"/>
    </source>
</evidence>
<evidence type="ECO:0000313" key="2">
    <source>
        <dbReference type="EMBL" id="MFC5008249.1"/>
    </source>
</evidence>
<dbReference type="Proteomes" id="UP001595912">
    <property type="component" value="Unassembled WGS sequence"/>
</dbReference>
<reference evidence="3" key="1">
    <citation type="journal article" date="2019" name="Int. J. Syst. Evol. Microbiol.">
        <title>The Global Catalogue of Microorganisms (GCM) 10K type strain sequencing project: providing services to taxonomists for standard genome sequencing and annotation.</title>
        <authorList>
            <consortium name="The Broad Institute Genomics Platform"/>
            <consortium name="The Broad Institute Genome Sequencing Center for Infectious Disease"/>
            <person name="Wu L."/>
            <person name="Ma J."/>
        </authorList>
    </citation>
    <scope>NUCLEOTIDE SEQUENCE [LARGE SCALE GENOMIC DNA]</scope>
    <source>
        <strain evidence="3">CGMCC 4.7152</strain>
    </source>
</reference>